<keyword evidence="5 6" id="KW-0472">Membrane</keyword>
<feature type="transmembrane region" description="Helical" evidence="6">
    <location>
        <begin position="102"/>
        <end position="120"/>
    </location>
</feature>
<evidence type="ECO:0000313" key="9">
    <source>
        <dbReference type="Proteomes" id="UP000479526"/>
    </source>
</evidence>
<feature type="transmembrane region" description="Helical" evidence="6">
    <location>
        <begin position="46"/>
        <end position="68"/>
    </location>
</feature>
<reference evidence="8 9" key="1">
    <citation type="submission" date="2020-01" db="EMBL/GenBank/DDBJ databases">
        <title>Herbidospora sp. NEAU-GS84 nov., a novel actinomycete isolated from soil.</title>
        <authorList>
            <person name="Han L."/>
        </authorList>
    </citation>
    <scope>NUCLEOTIDE SEQUENCE [LARGE SCALE GENOMIC DNA]</scope>
    <source>
        <strain evidence="8 9">NEAU-GS84</strain>
    </source>
</reference>
<dbReference type="RefSeq" id="WP_161481262.1">
    <property type="nucleotide sequence ID" value="NZ_WXEW01000006.1"/>
</dbReference>
<dbReference type="PANTHER" id="PTHR23513:SF6">
    <property type="entry name" value="MAJOR FACILITATOR SUPERFAMILY ASSOCIATED DOMAIN-CONTAINING PROTEIN"/>
    <property type="match status" value="1"/>
</dbReference>
<proteinExistence type="predicted"/>
<evidence type="ECO:0000259" key="7">
    <source>
        <dbReference type="PROSITE" id="PS50850"/>
    </source>
</evidence>
<dbReference type="CDD" id="cd06173">
    <property type="entry name" value="MFS_MefA_like"/>
    <property type="match status" value="1"/>
</dbReference>
<feature type="transmembrane region" description="Helical" evidence="6">
    <location>
        <begin position="282"/>
        <end position="302"/>
    </location>
</feature>
<protein>
    <submittedName>
        <fullName evidence="8">MFS transporter</fullName>
    </submittedName>
</protein>
<dbReference type="AlphaFoldDB" id="A0A7C9P107"/>
<feature type="transmembrane region" description="Helical" evidence="6">
    <location>
        <begin position="223"/>
        <end position="245"/>
    </location>
</feature>
<feature type="domain" description="Major facilitator superfamily (MFS) profile" evidence="7">
    <location>
        <begin position="1"/>
        <end position="426"/>
    </location>
</feature>
<evidence type="ECO:0000256" key="5">
    <source>
        <dbReference type="ARBA" id="ARBA00023136"/>
    </source>
</evidence>
<evidence type="ECO:0000256" key="4">
    <source>
        <dbReference type="ARBA" id="ARBA00022989"/>
    </source>
</evidence>
<keyword evidence="3 6" id="KW-0812">Transmembrane</keyword>
<dbReference type="Proteomes" id="UP000479526">
    <property type="component" value="Unassembled WGS sequence"/>
</dbReference>
<dbReference type="PROSITE" id="PS50850">
    <property type="entry name" value="MFS"/>
    <property type="match status" value="1"/>
</dbReference>
<dbReference type="PANTHER" id="PTHR23513">
    <property type="entry name" value="INTEGRAL MEMBRANE EFFLUX PROTEIN-RELATED"/>
    <property type="match status" value="1"/>
</dbReference>
<dbReference type="GO" id="GO:0005886">
    <property type="term" value="C:plasma membrane"/>
    <property type="evidence" value="ECO:0007669"/>
    <property type="project" value="UniProtKB-SubCell"/>
</dbReference>
<accession>A0A7C9P107</accession>
<name>A0A7C9P107_9ACTN</name>
<comment type="caution">
    <text evidence="8">The sequence shown here is derived from an EMBL/GenBank/DDBJ whole genome shotgun (WGS) entry which is preliminary data.</text>
</comment>
<organism evidence="8 9">
    <name type="scientific">Herbidospora solisilvae</name>
    <dbReference type="NCBI Taxonomy" id="2696284"/>
    <lineage>
        <taxon>Bacteria</taxon>
        <taxon>Bacillati</taxon>
        <taxon>Actinomycetota</taxon>
        <taxon>Actinomycetes</taxon>
        <taxon>Streptosporangiales</taxon>
        <taxon>Streptosporangiaceae</taxon>
        <taxon>Herbidospora</taxon>
    </lineage>
</organism>
<feature type="transmembrane region" description="Helical" evidence="6">
    <location>
        <begin position="168"/>
        <end position="186"/>
    </location>
</feature>
<feature type="transmembrane region" description="Helical" evidence="6">
    <location>
        <begin position="381"/>
        <end position="403"/>
    </location>
</feature>
<sequence length="426" mass="44344">MIPLRRQRDYRLLWSARAVTEAGSEVSRLAVPLTAVTLLAASPMEMGVLTAAASLPFLFVGLPVGVWADRVRRRRPVLVLCELISGTAVATVPVAWLLGLLTVHWLIGVALVVGACTVTFRNFTMPHLTSVVAEPQRTEAIAGMQSVFSIAQLGGPGLAGVLVSVLSAPLALVVNAVTFVTSALLLRSIRAEEPPRPASPRRSLRREVAEGMSALARHPVLRALALCGMTVNLFAAAQLAVYVLYAVHVLGLPGGLVGIMMMGFGAGGLVGAFVAPTLSRRYGGPAVLLGAVLFFPLGFLVMAAVSGPVWWCVLLIGAAEAVVGVAVVCFSVCSGAMSLQETAPGLIGRVNASINFLTQGALGIGGLLGGVAGELLGLRPAMWACFAGALLTIPCLWLSPLVGQVTRRARAPRDAAEATTLEDARR</sequence>
<keyword evidence="4 6" id="KW-1133">Transmembrane helix</keyword>
<dbReference type="InterPro" id="IPR020846">
    <property type="entry name" value="MFS_dom"/>
</dbReference>
<evidence type="ECO:0000313" key="8">
    <source>
        <dbReference type="EMBL" id="NAS24017.1"/>
    </source>
</evidence>
<dbReference type="Pfam" id="PF07690">
    <property type="entry name" value="MFS_1"/>
    <property type="match status" value="1"/>
</dbReference>
<feature type="transmembrane region" description="Helical" evidence="6">
    <location>
        <begin position="251"/>
        <end position="275"/>
    </location>
</feature>
<gene>
    <name evidence="8" type="ORF">GT755_20285</name>
</gene>
<dbReference type="SUPFAM" id="SSF103473">
    <property type="entry name" value="MFS general substrate transporter"/>
    <property type="match status" value="1"/>
</dbReference>
<evidence type="ECO:0000256" key="6">
    <source>
        <dbReference type="SAM" id="Phobius"/>
    </source>
</evidence>
<keyword evidence="9" id="KW-1185">Reference proteome</keyword>
<feature type="transmembrane region" description="Helical" evidence="6">
    <location>
        <begin position="354"/>
        <end position="375"/>
    </location>
</feature>
<dbReference type="GO" id="GO:0022857">
    <property type="term" value="F:transmembrane transporter activity"/>
    <property type="evidence" value="ECO:0007669"/>
    <property type="project" value="InterPro"/>
</dbReference>
<keyword evidence="2" id="KW-1003">Cell membrane</keyword>
<dbReference type="Gene3D" id="1.20.1250.20">
    <property type="entry name" value="MFS general substrate transporter like domains"/>
    <property type="match status" value="1"/>
</dbReference>
<evidence type="ECO:0000256" key="2">
    <source>
        <dbReference type="ARBA" id="ARBA00022475"/>
    </source>
</evidence>
<evidence type="ECO:0000256" key="3">
    <source>
        <dbReference type="ARBA" id="ARBA00022692"/>
    </source>
</evidence>
<dbReference type="EMBL" id="WXEW01000006">
    <property type="protein sequence ID" value="NAS24017.1"/>
    <property type="molecule type" value="Genomic_DNA"/>
</dbReference>
<comment type="subcellular location">
    <subcellularLocation>
        <location evidence="1">Cell membrane</location>
        <topology evidence="1">Multi-pass membrane protein</topology>
    </subcellularLocation>
</comment>
<feature type="transmembrane region" description="Helical" evidence="6">
    <location>
        <begin position="308"/>
        <end position="333"/>
    </location>
</feature>
<dbReference type="InterPro" id="IPR036259">
    <property type="entry name" value="MFS_trans_sf"/>
</dbReference>
<dbReference type="InterPro" id="IPR011701">
    <property type="entry name" value="MFS"/>
</dbReference>
<evidence type="ECO:0000256" key="1">
    <source>
        <dbReference type="ARBA" id="ARBA00004651"/>
    </source>
</evidence>